<dbReference type="PIRSF" id="PIRSF000439">
    <property type="entry name" value="Oat_ACAT_DAG_ARE"/>
    <property type="match status" value="1"/>
</dbReference>
<evidence type="ECO:0000256" key="11">
    <source>
        <dbReference type="SAM" id="MobiDB-lite"/>
    </source>
</evidence>
<feature type="transmembrane region" description="Helical" evidence="12">
    <location>
        <begin position="415"/>
        <end position="432"/>
    </location>
</feature>
<proteinExistence type="inferred from homology"/>
<evidence type="ECO:0000256" key="12">
    <source>
        <dbReference type="SAM" id="Phobius"/>
    </source>
</evidence>
<evidence type="ECO:0000313" key="14">
    <source>
        <dbReference type="Proteomes" id="UP001149090"/>
    </source>
</evidence>
<dbReference type="Pfam" id="PF03062">
    <property type="entry name" value="MBOAT"/>
    <property type="match status" value="1"/>
</dbReference>
<evidence type="ECO:0000256" key="10">
    <source>
        <dbReference type="PIRSR" id="PIRSR000439-1"/>
    </source>
</evidence>
<evidence type="ECO:0000256" key="3">
    <source>
        <dbReference type="ARBA" id="ARBA00022679"/>
    </source>
</evidence>
<feature type="transmembrane region" description="Helical" evidence="12">
    <location>
        <begin position="60"/>
        <end position="79"/>
    </location>
</feature>
<dbReference type="OrthoDB" id="10039049at2759"/>
<evidence type="ECO:0000256" key="5">
    <source>
        <dbReference type="ARBA" id="ARBA00022824"/>
    </source>
</evidence>
<comment type="similarity">
    <text evidence="2 9">Belongs to the membrane-bound acyltransferase family. Sterol o-acyltransferase subfamily.</text>
</comment>
<organism evidence="13 14">
    <name type="scientific">Anaeramoeba ignava</name>
    <name type="common">Anaerobic marine amoeba</name>
    <dbReference type="NCBI Taxonomy" id="1746090"/>
    <lineage>
        <taxon>Eukaryota</taxon>
        <taxon>Metamonada</taxon>
        <taxon>Anaeramoebidae</taxon>
        <taxon>Anaeramoeba</taxon>
    </lineage>
</organism>
<keyword evidence="6 12" id="KW-1133">Transmembrane helix</keyword>
<gene>
    <name evidence="13" type="ORF">M0811_07156</name>
</gene>
<evidence type="ECO:0000256" key="9">
    <source>
        <dbReference type="PIRNR" id="PIRNR000439"/>
    </source>
</evidence>
<feature type="transmembrane region" description="Helical" evidence="12">
    <location>
        <begin position="99"/>
        <end position="120"/>
    </location>
</feature>
<keyword evidence="14" id="KW-1185">Reference proteome</keyword>
<dbReference type="OMA" id="RCHDYRR"/>
<dbReference type="GO" id="GO:0008374">
    <property type="term" value="F:O-acyltransferase activity"/>
    <property type="evidence" value="ECO:0007669"/>
    <property type="project" value="InterPro"/>
</dbReference>
<evidence type="ECO:0000256" key="6">
    <source>
        <dbReference type="ARBA" id="ARBA00022989"/>
    </source>
</evidence>
<dbReference type="AlphaFoldDB" id="A0A9Q0LMY8"/>
<feature type="region of interest" description="Disordered" evidence="11">
    <location>
        <begin position="1"/>
        <end position="28"/>
    </location>
</feature>
<reference evidence="13" key="1">
    <citation type="submission" date="2022-10" db="EMBL/GenBank/DDBJ databases">
        <title>Novel sulphate-reducing endosymbionts in the free-living metamonad Anaeramoeba.</title>
        <authorList>
            <person name="Jerlstrom-Hultqvist J."/>
            <person name="Cepicka I."/>
            <person name="Gallot-Lavallee L."/>
            <person name="Salas-Leiva D."/>
            <person name="Curtis B.A."/>
            <person name="Zahonova K."/>
            <person name="Pipaliya S."/>
            <person name="Dacks J."/>
            <person name="Roger A.J."/>
        </authorList>
    </citation>
    <scope>NUCLEOTIDE SEQUENCE</scope>
    <source>
        <strain evidence="13">BMAN</strain>
    </source>
</reference>
<feature type="transmembrane region" description="Helical" evidence="12">
    <location>
        <begin position="164"/>
        <end position="184"/>
    </location>
</feature>
<name>A0A9Q0LMY8_ANAIG</name>
<evidence type="ECO:0000256" key="1">
    <source>
        <dbReference type="ARBA" id="ARBA00004477"/>
    </source>
</evidence>
<dbReference type="InterPro" id="IPR014371">
    <property type="entry name" value="Oat_ACAT_DAG_ARE"/>
</dbReference>
<comment type="subcellular location">
    <subcellularLocation>
        <location evidence="1 9">Endoplasmic reticulum membrane</location>
        <topology evidence="1 9">Multi-pass membrane protein</topology>
    </subcellularLocation>
</comment>
<evidence type="ECO:0000313" key="13">
    <source>
        <dbReference type="EMBL" id="KAJ5075586.1"/>
    </source>
</evidence>
<evidence type="ECO:0000256" key="2">
    <source>
        <dbReference type="ARBA" id="ARBA00009010"/>
    </source>
</evidence>
<comment type="caution">
    <text evidence="13">The sequence shown here is derived from an EMBL/GenBank/DDBJ whole genome shotgun (WGS) entry which is preliminary data.</text>
</comment>
<sequence length="447" mass="53165">MKIQNENLNENPNENENENKNSNVKKRINKKHPLKPRKTFEPELVPLLEKMEIQNVVPRGMLNLSLCGVFFIVLGLIITKYREEGKIVEWKYLFIVLKNYPYLFAVITIEALISFLMFLLKQLFLKKIISRFLYIFLYLIAEFSVIGSHIISILKLPLDPFSRAFLGLVTTIQIFKTFSYSFTYPKNHKKKNTKEINEKNELNQSIWKNFQNFVYFYACPSLVYQDQFPRTEKIRIKYALKELALFLGSVIIVYIIFANNLAPLLTKEALMNDFLFTVIRASPPATIAWLFIFYAFFHCWLNFLSEILYYGDRYFYGKWFNACTIRDFWRTWNILVHKFLFRHVYKYSVNDLQFRKETSVWIVFLISAFFHEFVLAGAFKLFRPYFFFAIFSQAALIKIQPYLGNYFNGEIGGNLLLWSTLYMMPLIELLYIRSWMISTEKATSNTF</sequence>
<keyword evidence="3 9" id="KW-0808">Transferase</keyword>
<dbReference type="Proteomes" id="UP001149090">
    <property type="component" value="Unassembled WGS sequence"/>
</dbReference>
<evidence type="ECO:0000256" key="8">
    <source>
        <dbReference type="ARBA" id="ARBA00023315"/>
    </source>
</evidence>
<keyword evidence="7 9" id="KW-0472">Membrane</keyword>
<dbReference type="InterPro" id="IPR004299">
    <property type="entry name" value="MBOAT_fam"/>
</dbReference>
<dbReference type="GO" id="GO:0005789">
    <property type="term" value="C:endoplasmic reticulum membrane"/>
    <property type="evidence" value="ECO:0007669"/>
    <property type="project" value="UniProtKB-SubCell"/>
</dbReference>
<accession>A0A9Q0LMY8</accession>
<feature type="transmembrane region" description="Helical" evidence="12">
    <location>
        <begin position="132"/>
        <end position="152"/>
    </location>
</feature>
<keyword evidence="5 9" id="KW-0256">Endoplasmic reticulum</keyword>
<feature type="active site" evidence="10">
    <location>
        <position position="371"/>
    </location>
</feature>
<feature type="transmembrane region" description="Helical" evidence="12">
    <location>
        <begin position="243"/>
        <end position="266"/>
    </location>
</feature>
<feature type="transmembrane region" description="Helical" evidence="12">
    <location>
        <begin position="360"/>
        <end position="379"/>
    </location>
</feature>
<protein>
    <recommendedName>
        <fullName evidence="9">O-acyltransferase</fullName>
    </recommendedName>
</protein>
<evidence type="ECO:0000256" key="7">
    <source>
        <dbReference type="ARBA" id="ARBA00023136"/>
    </source>
</evidence>
<keyword evidence="8 9" id="KW-0012">Acyltransferase</keyword>
<evidence type="ECO:0000256" key="4">
    <source>
        <dbReference type="ARBA" id="ARBA00022692"/>
    </source>
</evidence>
<dbReference type="EMBL" id="JAPDFW010000064">
    <property type="protein sequence ID" value="KAJ5075586.1"/>
    <property type="molecule type" value="Genomic_DNA"/>
</dbReference>
<feature type="transmembrane region" description="Helical" evidence="12">
    <location>
        <begin position="286"/>
        <end position="310"/>
    </location>
</feature>
<feature type="compositionally biased region" description="Low complexity" evidence="11">
    <location>
        <begin position="1"/>
        <end position="14"/>
    </location>
</feature>
<dbReference type="PANTHER" id="PTHR10408">
    <property type="entry name" value="STEROL O-ACYLTRANSFERASE"/>
    <property type="match status" value="1"/>
</dbReference>
<keyword evidence="4 12" id="KW-0812">Transmembrane</keyword>